<organism evidence="3 4">
    <name type="scientific">Blastochloris tepida</name>
    <dbReference type="NCBI Taxonomy" id="2233851"/>
    <lineage>
        <taxon>Bacteria</taxon>
        <taxon>Pseudomonadati</taxon>
        <taxon>Pseudomonadota</taxon>
        <taxon>Alphaproteobacteria</taxon>
        <taxon>Hyphomicrobiales</taxon>
        <taxon>Blastochloridaceae</taxon>
        <taxon>Blastochloris</taxon>
    </lineage>
</organism>
<dbReference type="EMBL" id="AP018907">
    <property type="protein sequence ID" value="BBF92446.1"/>
    <property type="molecule type" value="Genomic_DNA"/>
</dbReference>
<protein>
    <submittedName>
        <fullName evidence="3">Uncharacterized protein</fullName>
    </submittedName>
</protein>
<dbReference type="AlphaFoldDB" id="A0A348FYR3"/>
<feature type="region of interest" description="Disordered" evidence="1">
    <location>
        <begin position="103"/>
        <end position="125"/>
    </location>
</feature>
<reference evidence="3 4" key="1">
    <citation type="submission" date="2018-08" db="EMBL/GenBank/DDBJ databases">
        <title>Complete genome sequencing of Blastochloris tepida GI.</title>
        <authorList>
            <person name="Tsukatani Y."/>
            <person name="Mori H."/>
        </authorList>
    </citation>
    <scope>NUCLEOTIDE SEQUENCE [LARGE SCALE GENOMIC DNA]</scope>
    <source>
        <strain evidence="3 4">GI</strain>
    </source>
</reference>
<dbReference type="KEGG" id="blag:BLTE_11310"/>
<evidence type="ECO:0000256" key="2">
    <source>
        <dbReference type="SAM" id="Phobius"/>
    </source>
</evidence>
<keyword evidence="2" id="KW-1133">Transmembrane helix</keyword>
<feature type="transmembrane region" description="Helical" evidence="2">
    <location>
        <begin position="12"/>
        <end position="30"/>
    </location>
</feature>
<keyword evidence="2" id="KW-0472">Membrane</keyword>
<keyword evidence="4" id="KW-1185">Reference proteome</keyword>
<dbReference type="Proteomes" id="UP000266934">
    <property type="component" value="Chromosome"/>
</dbReference>
<dbReference type="PROSITE" id="PS51257">
    <property type="entry name" value="PROKAR_LIPOPROTEIN"/>
    <property type="match status" value="1"/>
</dbReference>
<evidence type="ECO:0000313" key="4">
    <source>
        <dbReference type="Proteomes" id="UP000266934"/>
    </source>
</evidence>
<sequence>MRIMQRSGLNSWHIDIVAFAAMIVSCIILLDMSSYTLEIASVSTKFVTYLQFQSEIQSILTMAVPTVCGVLPVDAATTRCPAARFERCCPVPAVLGRVSDVAPKPAATARQPRRDRRQGRAALAA</sequence>
<gene>
    <name evidence="3" type="ORF">BLTE_11310</name>
</gene>
<proteinExistence type="predicted"/>
<name>A0A348FYR3_9HYPH</name>
<accession>A0A348FYR3</accession>
<keyword evidence="2" id="KW-0812">Transmembrane</keyword>
<evidence type="ECO:0000313" key="3">
    <source>
        <dbReference type="EMBL" id="BBF92446.1"/>
    </source>
</evidence>
<evidence type="ECO:0000256" key="1">
    <source>
        <dbReference type="SAM" id="MobiDB-lite"/>
    </source>
</evidence>
<dbReference type="RefSeq" id="WP_126398338.1">
    <property type="nucleotide sequence ID" value="NZ_AP018907.1"/>
</dbReference>